<evidence type="ECO:0000313" key="4">
    <source>
        <dbReference type="EMBL" id="RPA84837.1"/>
    </source>
</evidence>
<feature type="compositionally biased region" description="Pro residues" evidence="1">
    <location>
        <begin position="1"/>
        <end position="29"/>
    </location>
</feature>
<evidence type="ECO:0000259" key="2">
    <source>
        <dbReference type="PROSITE" id="PS50090"/>
    </source>
</evidence>
<dbReference type="Gene3D" id="1.10.10.60">
    <property type="entry name" value="Homeodomain-like"/>
    <property type="match status" value="1"/>
</dbReference>
<proteinExistence type="predicted"/>
<dbReference type="AlphaFoldDB" id="A0A3N4IHD5"/>
<name>A0A3N4IHD5_ASCIM</name>
<dbReference type="InterPro" id="IPR017930">
    <property type="entry name" value="Myb_dom"/>
</dbReference>
<dbReference type="Pfam" id="PF00249">
    <property type="entry name" value="Myb_DNA-binding"/>
    <property type="match status" value="1"/>
</dbReference>
<dbReference type="InterPro" id="IPR001005">
    <property type="entry name" value="SANT/Myb"/>
</dbReference>
<dbReference type="InterPro" id="IPR009057">
    <property type="entry name" value="Homeodomain-like_sf"/>
</dbReference>
<feature type="domain" description="Myb-like" evidence="2">
    <location>
        <begin position="31"/>
        <end position="80"/>
    </location>
</feature>
<dbReference type="CDD" id="cd00167">
    <property type="entry name" value="SANT"/>
    <property type="match status" value="1"/>
</dbReference>
<feature type="compositionally biased region" description="Polar residues" evidence="1">
    <location>
        <begin position="30"/>
        <end position="40"/>
    </location>
</feature>
<feature type="region of interest" description="Disordered" evidence="1">
    <location>
        <begin position="143"/>
        <end position="191"/>
    </location>
</feature>
<dbReference type="InterPro" id="IPR053095">
    <property type="entry name" value="Actin-binding/GATA_Znf"/>
</dbReference>
<organism evidence="4 5">
    <name type="scientific">Ascobolus immersus RN42</name>
    <dbReference type="NCBI Taxonomy" id="1160509"/>
    <lineage>
        <taxon>Eukaryota</taxon>
        <taxon>Fungi</taxon>
        <taxon>Dikarya</taxon>
        <taxon>Ascomycota</taxon>
        <taxon>Pezizomycotina</taxon>
        <taxon>Pezizomycetes</taxon>
        <taxon>Pezizales</taxon>
        <taxon>Ascobolaceae</taxon>
        <taxon>Ascobolus</taxon>
    </lineage>
</organism>
<dbReference type="PANTHER" id="PTHR23246">
    <property type="entry name" value="NEW-GLUE PROTEIN"/>
    <property type="match status" value="1"/>
</dbReference>
<protein>
    <recommendedName>
        <fullName evidence="6">Myb-like transcription factor</fullName>
    </recommendedName>
</protein>
<feature type="region of interest" description="Disordered" evidence="1">
    <location>
        <begin position="1"/>
        <end position="43"/>
    </location>
</feature>
<evidence type="ECO:0000256" key="1">
    <source>
        <dbReference type="SAM" id="MobiDB-lite"/>
    </source>
</evidence>
<dbReference type="Proteomes" id="UP000275078">
    <property type="component" value="Unassembled WGS sequence"/>
</dbReference>
<dbReference type="EMBL" id="ML119657">
    <property type="protein sequence ID" value="RPA84837.1"/>
    <property type="molecule type" value="Genomic_DNA"/>
</dbReference>
<reference evidence="4 5" key="1">
    <citation type="journal article" date="2018" name="Nat. Ecol. Evol.">
        <title>Pezizomycetes genomes reveal the molecular basis of ectomycorrhizal truffle lifestyle.</title>
        <authorList>
            <person name="Murat C."/>
            <person name="Payen T."/>
            <person name="Noel B."/>
            <person name="Kuo A."/>
            <person name="Morin E."/>
            <person name="Chen J."/>
            <person name="Kohler A."/>
            <person name="Krizsan K."/>
            <person name="Balestrini R."/>
            <person name="Da Silva C."/>
            <person name="Montanini B."/>
            <person name="Hainaut M."/>
            <person name="Levati E."/>
            <person name="Barry K.W."/>
            <person name="Belfiori B."/>
            <person name="Cichocki N."/>
            <person name="Clum A."/>
            <person name="Dockter R.B."/>
            <person name="Fauchery L."/>
            <person name="Guy J."/>
            <person name="Iotti M."/>
            <person name="Le Tacon F."/>
            <person name="Lindquist E.A."/>
            <person name="Lipzen A."/>
            <person name="Malagnac F."/>
            <person name="Mello A."/>
            <person name="Molinier V."/>
            <person name="Miyauchi S."/>
            <person name="Poulain J."/>
            <person name="Riccioni C."/>
            <person name="Rubini A."/>
            <person name="Sitrit Y."/>
            <person name="Splivallo R."/>
            <person name="Traeger S."/>
            <person name="Wang M."/>
            <person name="Zifcakova L."/>
            <person name="Wipf D."/>
            <person name="Zambonelli A."/>
            <person name="Paolocci F."/>
            <person name="Nowrousian M."/>
            <person name="Ottonello S."/>
            <person name="Baldrian P."/>
            <person name="Spatafora J.W."/>
            <person name="Henrissat B."/>
            <person name="Nagy L.G."/>
            <person name="Aury J.M."/>
            <person name="Wincker P."/>
            <person name="Grigoriev I.V."/>
            <person name="Bonfante P."/>
            <person name="Martin F.M."/>
        </authorList>
    </citation>
    <scope>NUCLEOTIDE SEQUENCE [LARGE SCALE GENOMIC DNA]</scope>
    <source>
        <strain evidence="4 5">RN42</strain>
    </source>
</reference>
<sequence length="191" mass="21341">MPQPGDNDPTPPQPPPSPGSKRPLPPNSPTSPAKKQSKWSPQEDALIIDLRGKGHKWDDISKALPGRSPISCRLHYQNYLERRSEWDEEKKNKLARLYERLKPEMWAMVAKEMEIPWRSAEAMHWKLGEQDMARRAGVTPFSMSAVALDTPPNRRRQGSSGRSSASPGTAGHESYSSADPVARTRNTAPPQ</sequence>
<dbReference type="PROSITE" id="PS51294">
    <property type="entry name" value="HTH_MYB"/>
    <property type="match status" value="1"/>
</dbReference>
<evidence type="ECO:0000259" key="3">
    <source>
        <dbReference type="PROSITE" id="PS51294"/>
    </source>
</evidence>
<gene>
    <name evidence="4" type="ORF">BJ508DRAFT_339498</name>
</gene>
<feature type="domain" description="HTH myb-type" evidence="3">
    <location>
        <begin position="31"/>
        <end position="84"/>
    </location>
</feature>
<accession>A0A3N4IHD5</accession>
<dbReference type="OrthoDB" id="2350934at2759"/>
<evidence type="ECO:0000313" key="5">
    <source>
        <dbReference type="Proteomes" id="UP000275078"/>
    </source>
</evidence>
<keyword evidence="5" id="KW-1185">Reference proteome</keyword>
<feature type="compositionally biased region" description="Low complexity" evidence="1">
    <location>
        <begin position="158"/>
        <end position="171"/>
    </location>
</feature>
<dbReference type="PROSITE" id="PS50090">
    <property type="entry name" value="MYB_LIKE"/>
    <property type="match status" value="1"/>
</dbReference>
<dbReference type="SMART" id="SM00717">
    <property type="entry name" value="SANT"/>
    <property type="match status" value="1"/>
</dbReference>
<dbReference type="PANTHER" id="PTHR23246:SF24">
    <property type="entry name" value="MYB DNA-BINDING DOMAIN-CONTAINING PROTEIN"/>
    <property type="match status" value="1"/>
</dbReference>
<dbReference type="SUPFAM" id="SSF46689">
    <property type="entry name" value="Homeodomain-like"/>
    <property type="match status" value="1"/>
</dbReference>
<evidence type="ECO:0008006" key="6">
    <source>
        <dbReference type="Google" id="ProtNLM"/>
    </source>
</evidence>